<dbReference type="Proteomes" id="UP001160483">
    <property type="component" value="Unassembled WGS sequence"/>
</dbReference>
<sequence length="315" mass="35444">MGRKGNMQTHLAKCLHMPKEATAIDYFRYLNDNYPSLSMLMQVLCSFSSVSLVSRAIHSPLQNGTNNMYTNDEQLKLEYLRGRWGIASAAASLFETKEDATKSRITGHNDRSGAAVLSASVVLDEWKEAIESELLGRGVDFCLLENKINGVSDFNMSVEPEDRMEQERFMDSSFFWRSLTMSWRYFRQPVCAPSFLQKYLLKTCSNRLRQLFSSVAKRNMNAVYAYISLLRSTNCTSQQSLSTTRKSNFIPAAAFGVSLTCRQDLTLARPKSNPVAIALAEPRHYYRVAVLQKLSGNAAVSQSYVTGPLPAQLQH</sequence>
<dbReference type="AlphaFoldDB" id="A0AAU9L3F7"/>
<name>A0AAU9L3F7_9STRA</name>
<evidence type="ECO:0000313" key="2">
    <source>
        <dbReference type="Proteomes" id="UP001160483"/>
    </source>
</evidence>
<reference evidence="1" key="1">
    <citation type="submission" date="2021-11" db="EMBL/GenBank/DDBJ databases">
        <authorList>
            <person name="Islam A."/>
            <person name="Islam S."/>
            <person name="Flora M.S."/>
            <person name="Rahman M."/>
            <person name="Ziaur R.M."/>
            <person name="Epstein J.H."/>
            <person name="Hassan M."/>
            <person name="Klassen M."/>
            <person name="Woodard K."/>
            <person name="Webb A."/>
            <person name="Webby R.J."/>
            <person name="El Zowalaty M.E."/>
        </authorList>
    </citation>
    <scope>NUCLEOTIDE SEQUENCE</scope>
    <source>
        <strain evidence="1">Pbs3</strain>
    </source>
</reference>
<dbReference type="EMBL" id="CAKKTJ010000323">
    <property type="protein sequence ID" value="CAH0480143.1"/>
    <property type="molecule type" value="Genomic_DNA"/>
</dbReference>
<proteinExistence type="predicted"/>
<gene>
    <name evidence="1" type="ORF">PBS003_LOCUS6769</name>
</gene>
<evidence type="ECO:0000313" key="1">
    <source>
        <dbReference type="EMBL" id="CAH0480143.1"/>
    </source>
</evidence>
<comment type="caution">
    <text evidence="1">The sequence shown here is derived from an EMBL/GenBank/DDBJ whole genome shotgun (WGS) entry which is preliminary data.</text>
</comment>
<organism evidence="1 2">
    <name type="scientific">Peronospora belbahrii</name>
    <dbReference type="NCBI Taxonomy" id="622444"/>
    <lineage>
        <taxon>Eukaryota</taxon>
        <taxon>Sar</taxon>
        <taxon>Stramenopiles</taxon>
        <taxon>Oomycota</taxon>
        <taxon>Peronosporomycetes</taxon>
        <taxon>Peronosporales</taxon>
        <taxon>Peronosporaceae</taxon>
        <taxon>Peronospora</taxon>
    </lineage>
</organism>
<protein>
    <submittedName>
        <fullName evidence="1">Uncharacterized protein</fullName>
    </submittedName>
</protein>
<accession>A0AAU9L3F7</accession>